<proteinExistence type="predicted"/>
<accession>A0A2Z4NCE6</accession>
<dbReference type="AlphaFoldDB" id="A0A2Z4NCE6"/>
<name>A0A2Z4NCE6_9BACT</name>
<reference evidence="2" key="1">
    <citation type="submission" date="2018-06" db="EMBL/GenBank/DDBJ databases">
        <title>Complete genome sequences of Mycoplasma anatis, M. anseris and M. cloacale type strains.</title>
        <authorList>
            <person name="Grozner D."/>
            <person name="Forro B."/>
            <person name="Sulyok K.M."/>
            <person name="Marton S."/>
            <person name="Kreizinger Z."/>
            <person name="Banyai K."/>
            <person name="Gyuranecz M."/>
        </authorList>
    </citation>
    <scope>NUCLEOTIDE SEQUENCE [LARGE SCALE GENOMIC DNA]</scope>
    <source>
        <strain evidence="2">ATCC 49234</strain>
    </source>
</reference>
<organism evidence="1 2">
    <name type="scientific">[Mycoplasma] anseris</name>
    <dbReference type="NCBI Taxonomy" id="92400"/>
    <lineage>
        <taxon>Bacteria</taxon>
        <taxon>Bacillati</taxon>
        <taxon>Mycoplasmatota</taxon>
        <taxon>Mycoplasmoidales</taxon>
        <taxon>Metamycoplasmataceae</taxon>
        <taxon>Metamycoplasma</taxon>
    </lineage>
</organism>
<protein>
    <submittedName>
        <fullName evidence="1">Uncharacterized protein</fullName>
    </submittedName>
</protein>
<dbReference type="KEGG" id="mane:DP065_00435"/>
<dbReference type="EMBL" id="CP030140">
    <property type="protein sequence ID" value="AWX69229.1"/>
    <property type="molecule type" value="Genomic_DNA"/>
</dbReference>
<dbReference type="RefSeq" id="WP_033178835.1">
    <property type="nucleotide sequence ID" value="NZ_CP030140.1"/>
</dbReference>
<evidence type="ECO:0000313" key="1">
    <source>
        <dbReference type="EMBL" id="AWX69229.1"/>
    </source>
</evidence>
<keyword evidence="2" id="KW-1185">Reference proteome</keyword>
<dbReference type="Proteomes" id="UP000250218">
    <property type="component" value="Chromosome"/>
</dbReference>
<evidence type="ECO:0000313" key="2">
    <source>
        <dbReference type="Proteomes" id="UP000250218"/>
    </source>
</evidence>
<gene>
    <name evidence="1" type="ORF">DP065_00435</name>
</gene>
<sequence>MAINYFETRPYVYFTNISPTISISRKSFWHQNKYELADNSVLRNNPIMIDFDIASNHLKDVGIIKIPNNLFSTNQNLFYLLINNEKIQIKSYKRVRDYTEIPLDSSNGIQYNFKDIKNIQIYKIFRGRQYLKIHFGVEIKINNTITNSIQDLDLFKKNLKVSKLKNLSIKINGNNWSSYDANDYQQCNLVSRLALVEPKKFNWHAIAVQDSFFEWKNKSLLNNTNRLFSDLIRPTNFIKIDDKTFELNKREVKVGDNKDQSIYVWKAKSYYKYDKEIKNFAICLENEGNYGVFSNANKDVSEFEWNLDINENTRLKANAHLIFKKLFDKENGMFRISINIPSYELDKIINNNLNWTTQKIKKVVTS</sequence>